<evidence type="ECO:0000259" key="8">
    <source>
        <dbReference type="Pfam" id="PF03600"/>
    </source>
</evidence>
<evidence type="ECO:0000256" key="2">
    <source>
        <dbReference type="ARBA" id="ARBA00022448"/>
    </source>
</evidence>
<feature type="domain" description="Citrate transporter-like" evidence="8">
    <location>
        <begin position="13"/>
        <end position="125"/>
    </location>
</feature>
<evidence type="ECO:0000256" key="7">
    <source>
        <dbReference type="SAM" id="Phobius"/>
    </source>
</evidence>
<feature type="transmembrane region" description="Helical" evidence="7">
    <location>
        <begin position="89"/>
        <end position="107"/>
    </location>
</feature>
<gene>
    <name evidence="9" type="ORF">DTER00134_LOCUS13789</name>
</gene>
<dbReference type="PANTHER" id="PTHR43652">
    <property type="entry name" value="BASIC AMINO ACID ANTIPORTER YFCC-RELATED"/>
    <property type="match status" value="1"/>
</dbReference>
<dbReference type="PANTHER" id="PTHR43652:SF9">
    <property type="entry name" value="RCK C-TERMINAL DOMAIN-CONTAINING PROTEIN"/>
    <property type="match status" value="1"/>
</dbReference>
<feature type="transmembrane region" description="Helical" evidence="7">
    <location>
        <begin position="50"/>
        <end position="69"/>
    </location>
</feature>
<comment type="subcellular location">
    <subcellularLocation>
        <location evidence="1">Membrane</location>
        <topology evidence="1">Multi-pass membrane protein</topology>
    </subcellularLocation>
</comment>
<evidence type="ECO:0000256" key="6">
    <source>
        <dbReference type="ARBA" id="ARBA00023136"/>
    </source>
</evidence>
<keyword evidence="4" id="KW-0677">Repeat</keyword>
<dbReference type="InterPro" id="IPR051679">
    <property type="entry name" value="DASS-Related_Transporters"/>
</dbReference>
<reference evidence="9" key="1">
    <citation type="submission" date="2021-01" db="EMBL/GenBank/DDBJ databases">
        <authorList>
            <person name="Corre E."/>
            <person name="Pelletier E."/>
            <person name="Niang G."/>
            <person name="Scheremetjew M."/>
            <person name="Finn R."/>
            <person name="Kale V."/>
            <person name="Holt S."/>
            <person name="Cochrane G."/>
            <person name="Meng A."/>
            <person name="Brown T."/>
            <person name="Cohen L."/>
        </authorList>
    </citation>
    <scope>NUCLEOTIDE SEQUENCE</scope>
    <source>
        <strain evidence="9">CCMP1320</strain>
    </source>
</reference>
<dbReference type="InterPro" id="IPR004680">
    <property type="entry name" value="Cit_transptr-like_dom"/>
</dbReference>
<keyword evidence="5 7" id="KW-1133">Transmembrane helix</keyword>
<sequence length="175" mass="18753">MLLCAQAAITSCLYIATGALSEILTNNAAAALMYPIAAAAGDKLGVDPKLISVSIMLGASSAFMSPFGYQTNLMVYGAGNYKTMEFIKYGAGLKIWLWIVATVVMGLDDYLEVLLGISLGFAAAVLLMPFAPRCLPQGCKDKMSQWFIACMPKRKSEIYPKDEGHLPLPQTTTVA</sequence>
<dbReference type="AlphaFoldDB" id="A0A7S3R0T2"/>
<keyword evidence="3 7" id="KW-0812">Transmembrane</keyword>
<dbReference type="EMBL" id="HBIP01023005">
    <property type="protein sequence ID" value="CAE0498716.1"/>
    <property type="molecule type" value="Transcribed_RNA"/>
</dbReference>
<keyword evidence="2" id="KW-0813">Transport</keyword>
<keyword evidence="6 7" id="KW-0472">Membrane</keyword>
<dbReference type="Pfam" id="PF03600">
    <property type="entry name" value="CitMHS"/>
    <property type="match status" value="1"/>
</dbReference>
<dbReference type="GO" id="GO:0055085">
    <property type="term" value="P:transmembrane transport"/>
    <property type="evidence" value="ECO:0007669"/>
    <property type="project" value="InterPro"/>
</dbReference>
<evidence type="ECO:0000256" key="4">
    <source>
        <dbReference type="ARBA" id="ARBA00022737"/>
    </source>
</evidence>
<name>A0A7S3R0T2_DUNTE</name>
<dbReference type="GO" id="GO:0005886">
    <property type="term" value="C:plasma membrane"/>
    <property type="evidence" value="ECO:0007669"/>
    <property type="project" value="TreeGrafter"/>
</dbReference>
<accession>A0A7S3R0T2</accession>
<evidence type="ECO:0000256" key="3">
    <source>
        <dbReference type="ARBA" id="ARBA00022692"/>
    </source>
</evidence>
<feature type="transmembrane region" description="Helical" evidence="7">
    <location>
        <begin position="113"/>
        <end position="135"/>
    </location>
</feature>
<protein>
    <recommendedName>
        <fullName evidence="8">Citrate transporter-like domain-containing protein</fullName>
    </recommendedName>
</protein>
<evidence type="ECO:0000313" key="9">
    <source>
        <dbReference type="EMBL" id="CAE0498716.1"/>
    </source>
</evidence>
<organism evidence="9">
    <name type="scientific">Dunaliella tertiolecta</name>
    <name type="common">Green alga</name>
    <dbReference type="NCBI Taxonomy" id="3047"/>
    <lineage>
        <taxon>Eukaryota</taxon>
        <taxon>Viridiplantae</taxon>
        <taxon>Chlorophyta</taxon>
        <taxon>core chlorophytes</taxon>
        <taxon>Chlorophyceae</taxon>
        <taxon>CS clade</taxon>
        <taxon>Chlamydomonadales</taxon>
        <taxon>Dunaliellaceae</taxon>
        <taxon>Dunaliella</taxon>
    </lineage>
</organism>
<proteinExistence type="predicted"/>
<evidence type="ECO:0000256" key="1">
    <source>
        <dbReference type="ARBA" id="ARBA00004141"/>
    </source>
</evidence>
<evidence type="ECO:0000256" key="5">
    <source>
        <dbReference type="ARBA" id="ARBA00022989"/>
    </source>
</evidence>